<comment type="caution">
    <text evidence="1">The sequence shown here is derived from an EMBL/GenBank/DDBJ whole genome shotgun (WGS) entry which is preliminary data.</text>
</comment>
<dbReference type="OrthoDB" id="1004942at2"/>
<evidence type="ECO:0000313" key="1">
    <source>
        <dbReference type="EMBL" id="KZS40908.1"/>
    </source>
</evidence>
<dbReference type="Proteomes" id="UP000076715">
    <property type="component" value="Unassembled WGS sequence"/>
</dbReference>
<reference evidence="1 2" key="1">
    <citation type="submission" date="2016-01" db="EMBL/GenBank/DDBJ databases">
        <title>The draft genome sequence of Aquimarina sp. RZW4-3-2.</title>
        <authorList>
            <person name="Wang Y."/>
        </authorList>
    </citation>
    <scope>NUCLEOTIDE SEQUENCE [LARGE SCALE GENOMIC DNA]</scope>
    <source>
        <strain evidence="1 2">RZW4-3-2</strain>
    </source>
</reference>
<dbReference type="RefSeq" id="WP_066313310.1">
    <property type="nucleotide sequence ID" value="NZ_LQRT01000010.1"/>
</dbReference>
<name>A0A162DII8_9FLAO</name>
<organism evidence="1 2">
    <name type="scientific">Aquimarina aggregata</name>
    <dbReference type="NCBI Taxonomy" id="1642818"/>
    <lineage>
        <taxon>Bacteria</taxon>
        <taxon>Pseudomonadati</taxon>
        <taxon>Bacteroidota</taxon>
        <taxon>Flavobacteriia</taxon>
        <taxon>Flavobacteriales</taxon>
        <taxon>Flavobacteriaceae</taxon>
        <taxon>Aquimarina</taxon>
    </lineage>
</organism>
<protein>
    <submittedName>
        <fullName evidence="1">Uncharacterized protein</fullName>
    </submittedName>
</protein>
<evidence type="ECO:0000313" key="2">
    <source>
        <dbReference type="Proteomes" id="UP000076715"/>
    </source>
</evidence>
<gene>
    <name evidence="1" type="ORF">AWE51_24200</name>
</gene>
<sequence length="412" mass="45941">MQFALLISVLVALLLSAFLLLTHVQSFFTIKTQEVLQTSALTNQQIFKSLPERITTKDTIVTTEGDKQQKLFTNYHGAWTKVFSQIETHHQKIKKTALIGSTFDQKSPNLYLANTNSPLVIVGDTRLEGNSYLPKQGVKAGNISGNYYQGSSLYYGRVIESEATLPKVDQQWISYLERLSNGSLLNEEHSISLKKELKHTFYKQGQNISSPSTIILGDEDIAGNITIQSAIQIIVHSTAKLEGVILIAPNIIIKDNVRGNLQAIATKKITVGKGCYLSYPSALILFDQNRIKNTTEGTTSQDKEPDFTISKNTLIEGSVVYLKKQKDTQNRIKTHLKTELGTEIIGEVYCEGNIDFQGIVRGSVYTRQFIANQSGSIYLNHIYNGKILNNPIPNYAGLPFINSKNSVAKWLY</sequence>
<keyword evidence="2" id="KW-1185">Reference proteome</keyword>
<proteinExistence type="predicted"/>
<accession>A0A162DII8</accession>
<dbReference type="AlphaFoldDB" id="A0A162DII8"/>
<dbReference type="EMBL" id="LQRT01000010">
    <property type="protein sequence ID" value="KZS40908.1"/>
    <property type="molecule type" value="Genomic_DNA"/>
</dbReference>
<dbReference type="STRING" id="1642818.AWE51_24200"/>